<keyword evidence="2" id="KW-1185">Reference proteome</keyword>
<reference evidence="1 2" key="1">
    <citation type="submission" date="2020-06" db="EMBL/GenBank/DDBJ databases">
        <authorList>
            <person name="Chanama M."/>
        </authorList>
    </citation>
    <scope>NUCLEOTIDE SEQUENCE [LARGE SCALE GENOMIC DNA]</scope>
    <source>
        <strain evidence="1 2">TBRC6557</strain>
    </source>
</reference>
<name>A0A7Y6MC79_9ACTN</name>
<evidence type="ECO:0000313" key="2">
    <source>
        <dbReference type="Proteomes" id="UP000546126"/>
    </source>
</evidence>
<dbReference type="Gene3D" id="3.40.50.720">
    <property type="entry name" value="NAD(P)-binding Rossmann-like Domain"/>
    <property type="match status" value="1"/>
</dbReference>
<evidence type="ECO:0000313" key="1">
    <source>
        <dbReference type="EMBL" id="NUW43083.1"/>
    </source>
</evidence>
<dbReference type="AlphaFoldDB" id="A0A7Y6MC79"/>
<sequence>MKSVCVIGGSRYFGLRLIELLRDAGTAVTVVNRGSAAPPPGVAHVVADRDDEDGLRAALGRRAFDVVIDQVCYTPLQAALARRVFAGRTPRYVMTSTMEVYDPATSALVTPAAPGTPVTEESLDPAAWPVDGGPAGPGASRLPAEAVRYAEDKRRAEAVLAREGAFAFVAVRSAHVLGVRARDFTGRLAHYAERILAGRPIAVHRDPSPTSFTNDEEIAGLLYRVAASGHAGAVNACSHGPLDVLTLCAAIGERIGRRPVYRVVEPGEEASPFSFDRHYAMDNGLAARLGLPLSATADWLPDAVAATLGHLKAA</sequence>
<accession>A0A7Y6MC79</accession>
<dbReference type="EMBL" id="JABWGO010000005">
    <property type="protein sequence ID" value="NUW43083.1"/>
    <property type="molecule type" value="Genomic_DNA"/>
</dbReference>
<dbReference type="InterPro" id="IPR036291">
    <property type="entry name" value="NAD(P)-bd_dom_sf"/>
</dbReference>
<protein>
    <submittedName>
        <fullName evidence="1">Reductase</fullName>
    </submittedName>
</protein>
<dbReference type="RefSeq" id="WP_175602595.1">
    <property type="nucleotide sequence ID" value="NZ_JABWGO010000005.1"/>
</dbReference>
<organism evidence="1 2">
    <name type="scientific">Nonomuraea rhodomycinica</name>
    <dbReference type="NCBI Taxonomy" id="1712872"/>
    <lineage>
        <taxon>Bacteria</taxon>
        <taxon>Bacillati</taxon>
        <taxon>Actinomycetota</taxon>
        <taxon>Actinomycetes</taxon>
        <taxon>Streptosporangiales</taxon>
        <taxon>Streptosporangiaceae</taxon>
        <taxon>Nonomuraea</taxon>
    </lineage>
</organism>
<dbReference type="Proteomes" id="UP000546126">
    <property type="component" value="Unassembled WGS sequence"/>
</dbReference>
<proteinExistence type="predicted"/>
<dbReference type="SUPFAM" id="SSF51735">
    <property type="entry name" value="NAD(P)-binding Rossmann-fold domains"/>
    <property type="match status" value="1"/>
</dbReference>
<gene>
    <name evidence="1" type="ORF">HT134_23520</name>
</gene>
<comment type="caution">
    <text evidence="1">The sequence shown here is derived from an EMBL/GenBank/DDBJ whole genome shotgun (WGS) entry which is preliminary data.</text>
</comment>